<evidence type="ECO:0000256" key="1">
    <source>
        <dbReference type="ARBA" id="ARBA00000085"/>
    </source>
</evidence>
<comment type="catalytic activity">
    <reaction evidence="1">
        <text>ATP + protein L-histidine = ADP + protein N-phospho-L-histidine.</text>
        <dbReference type="EC" id="2.7.13.3"/>
    </reaction>
</comment>
<dbReference type="EMBL" id="VIAQ01000015">
    <property type="protein sequence ID" value="TQD25406.1"/>
    <property type="molecule type" value="Genomic_DNA"/>
</dbReference>
<keyword evidence="4 6" id="KW-0418">Kinase</keyword>
<gene>
    <name evidence="6" type="ORF">FKV42_10280</name>
</gene>
<dbReference type="EC" id="2.7.13.3" evidence="2"/>
<evidence type="ECO:0000256" key="3">
    <source>
        <dbReference type="ARBA" id="ARBA00022679"/>
    </source>
</evidence>
<dbReference type="OrthoDB" id="8127at2157"/>
<dbReference type="Pfam" id="PF02518">
    <property type="entry name" value="HATPase_c"/>
    <property type="match status" value="1"/>
</dbReference>
<dbReference type="PANTHER" id="PTHR43047">
    <property type="entry name" value="TWO-COMPONENT HISTIDINE PROTEIN KINASE"/>
    <property type="match status" value="1"/>
</dbReference>
<dbReference type="Gene3D" id="3.30.565.10">
    <property type="entry name" value="Histidine kinase-like ATPase, C-terminal domain"/>
    <property type="match status" value="1"/>
</dbReference>
<dbReference type="AlphaFoldDB" id="A0A7Z8KPW2"/>
<organism evidence="6 7">
    <name type="scientific">Methanolobus vulcani</name>
    <dbReference type="NCBI Taxonomy" id="38026"/>
    <lineage>
        <taxon>Archaea</taxon>
        <taxon>Methanobacteriati</taxon>
        <taxon>Methanobacteriota</taxon>
        <taxon>Stenosarchaea group</taxon>
        <taxon>Methanomicrobia</taxon>
        <taxon>Methanosarcinales</taxon>
        <taxon>Methanosarcinaceae</taxon>
        <taxon>Methanolobus</taxon>
    </lineage>
</organism>
<dbReference type="PROSITE" id="PS50109">
    <property type="entry name" value="HIS_KIN"/>
    <property type="match status" value="1"/>
</dbReference>
<dbReference type="InterPro" id="IPR004358">
    <property type="entry name" value="Sig_transdc_His_kin-like_C"/>
</dbReference>
<keyword evidence="7" id="KW-1185">Reference proteome</keyword>
<sequence length="63" mass="6915">MSDEDKDKIFDRFRRADTSQVSGHGLGLAIARMALKCHGEDIHVEDNYGGVGTTFWFTVPSAG</sequence>
<feature type="domain" description="Histidine kinase" evidence="5">
    <location>
        <begin position="1"/>
        <end position="63"/>
    </location>
</feature>
<dbReference type="InterPro" id="IPR036890">
    <property type="entry name" value="HATPase_C_sf"/>
</dbReference>
<reference evidence="6 7" key="1">
    <citation type="submission" date="2019-06" db="EMBL/GenBank/DDBJ databases">
        <title>Draft genome sequence of Methanolobus vulcani B1d.</title>
        <authorList>
            <person name="Creighbaum A.J."/>
            <person name="Ticak T."/>
            <person name="Hariraju D."/>
            <person name="Arivett B.A."/>
            <person name="Ferguson D.J.Jr."/>
        </authorList>
    </citation>
    <scope>NUCLEOTIDE SEQUENCE [LARGE SCALE GENOMIC DNA]</scope>
    <source>
        <strain evidence="6 7">B1d</strain>
    </source>
</reference>
<dbReference type="PRINTS" id="PR00344">
    <property type="entry name" value="BCTRLSENSOR"/>
</dbReference>
<evidence type="ECO:0000259" key="5">
    <source>
        <dbReference type="PROSITE" id="PS50109"/>
    </source>
</evidence>
<keyword evidence="3" id="KW-0808">Transferase</keyword>
<dbReference type="InterPro" id="IPR005467">
    <property type="entry name" value="His_kinase_dom"/>
</dbReference>
<protein>
    <recommendedName>
        <fullName evidence="2">histidine kinase</fullName>
        <ecNumber evidence="2">2.7.13.3</ecNumber>
    </recommendedName>
</protein>
<dbReference type="GO" id="GO:0004673">
    <property type="term" value="F:protein histidine kinase activity"/>
    <property type="evidence" value="ECO:0007669"/>
    <property type="project" value="UniProtKB-EC"/>
</dbReference>
<dbReference type="SUPFAM" id="SSF55874">
    <property type="entry name" value="ATPase domain of HSP90 chaperone/DNA topoisomerase II/histidine kinase"/>
    <property type="match status" value="1"/>
</dbReference>
<comment type="caution">
    <text evidence="6">The sequence shown here is derived from an EMBL/GenBank/DDBJ whole genome shotgun (WGS) entry which is preliminary data.</text>
</comment>
<evidence type="ECO:0000313" key="7">
    <source>
        <dbReference type="Proteomes" id="UP000319335"/>
    </source>
</evidence>
<evidence type="ECO:0000313" key="6">
    <source>
        <dbReference type="EMBL" id="TQD25406.1"/>
    </source>
</evidence>
<proteinExistence type="predicted"/>
<dbReference type="Proteomes" id="UP000319335">
    <property type="component" value="Unassembled WGS sequence"/>
</dbReference>
<evidence type="ECO:0000256" key="2">
    <source>
        <dbReference type="ARBA" id="ARBA00012438"/>
    </source>
</evidence>
<evidence type="ECO:0000256" key="4">
    <source>
        <dbReference type="ARBA" id="ARBA00022777"/>
    </source>
</evidence>
<name>A0A7Z8KPW2_9EURY</name>
<dbReference type="InterPro" id="IPR003594">
    <property type="entry name" value="HATPase_dom"/>
</dbReference>
<dbReference type="RefSeq" id="WP_154810132.1">
    <property type="nucleotide sequence ID" value="NZ_VIAQ01000015.1"/>
</dbReference>
<accession>A0A7Z8KPW2</accession>